<dbReference type="Proteomes" id="UP000184268">
    <property type="component" value="Unassembled WGS sequence"/>
</dbReference>
<dbReference type="STRING" id="299255.SAMN02745129_0903"/>
<protein>
    <submittedName>
        <fullName evidence="1">Uncharacterized protein</fullName>
    </submittedName>
</protein>
<sequence length="90" mass="9821">MEQIELLDQRCTGMLLSMDINTVEMMLATYDTFTEKLAQFSLNLAACYSAQLALPQCSSAVGKLIQTSSFHDCGVSFSPLQHPPLSTLSS</sequence>
<evidence type="ECO:0000313" key="1">
    <source>
        <dbReference type="EMBL" id="SHG84775.1"/>
    </source>
</evidence>
<accession>A0A1M5N5N8</accession>
<reference evidence="1 2" key="1">
    <citation type="submission" date="2016-11" db="EMBL/GenBank/DDBJ databases">
        <authorList>
            <person name="Jaros S."/>
            <person name="Januszkiewicz K."/>
            <person name="Wedrychowicz H."/>
        </authorList>
    </citation>
    <scope>NUCLEOTIDE SEQUENCE [LARGE SCALE GENOMIC DNA]</scope>
    <source>
        <strain evidence="1 2">DSM 16917</strain>
    </source>
</reference>
<dbReference type="EMBL" id="FQXG01000001">
    <property type="protein sequence ID" value="SHG84775.1"/>
    <property type="molecule type" value="Genomic_DNA"/>
</dbReference>
<proteinExistence type="predicted"/>
<name>A0A1M5N5N8_9GAMM</name>
<evidence type="ECO:0000313" key="2">
    <source>
        <dbReference type="Proteomes" id="UP000184268"/>
    </source>
</evidence>
<keyword evidence="2" id="KW-1185">Reference proteome</keyword>
<organism evidence="1 2">
    <name type="scientific">Ferrimonas marina</name>
    <dbReference type="NCBI Taxonomy" id="299255"/>
    <lineage>
        <taxon>Bacteria</taxon>
        <taxon>Pseudomonadati</taxon>
        <taxon>Pseudomonadota</taxon>
        <taxon>Gammaproteobacteria</taxon>
        <taxon>Alteromonadales</taxon>
        <taxon>Ferrimonadaceae</taxon>
        <taxon>Ferrimonas</taxon>
    </lineage>
</organism>
<dbReference type="AlphaFoldDB" id="A0A1M5N5N8"/>
<gene>
    <name evidence="1" type="ORF">SAMN02745129_0903</name>
</gene>